<dbReference type="GO" id="GO:0006623">
    <property type="term" value="P:protein targeting to vacuole"/>
    <property type="evidence" value="ECO:0007669"/>
    <property type="project" value="TreeGrafter"/>
</dbReference>
<protein>
    <recommendedName>
        <fullName evidence="1">Intermembrane lipid transfer protein VPS13-like C-terminal domain-containing protein</fullName>
    </recommendedName>
</protein>
<sequence>MAFFERQGVLLTFDQLASEVKGHYILQAMQQAYVFVLGLDVLGNPYGLVKDFTKGLGDFFYEPIVGTVQGPDKIAENLVRGVQSLMGHTVGSLAGSVALITGSLGKALAVMSFDKDYRKRRRQYMQQHPAHLPESFYLAGRGFVMGVALGLSGVIVHPFRGAQEEGVEGFFKGIGKGLLGLITKPPGGTVDMVSMAFDGIRRAAEMGEDVIIRMRLPRYINSYTGLKPYSPYQAIGMSMLNNVAKGQFAKSDTYWAHAALSTDDRSDIALVSDRRVLLLARCRCWGGWDVEMDVSLDDIMAPPAVSDNKLIFRVREGSDFNLITSGERMIPSDDHSVLLWLQKKIARAMILDL</sequence>
<dbReference type="GO" id="GO:0045053">
    <property type="term" value="P:protein retention in Golgi apparatus"/>
    <property type="evidence" value="ECO:0007669"/>
    <property type="project" value="TreeGrafter"/>
</dbReference>
<proteinExistence type="predicted"/>
<reference evidence="2" key="1">
    <citation type="journal article" date="2023" name="Mol. Biol. Evol.">
        <title>Third-Generation Sequencing Reveals the Adaptive Role of the Epigenome in Three Deep-Sea Polychaetes.</title>
        <authorList>
            <person name="Perez M."/>
            <person name="Aroh O."/>
            <person name="Sun Y."/>
            <person name="Lan Y."/>
            <person name="Juniper S.K."/>
            <person name="Young C.R."/>
            <person name="Angers B."/>
            <person name="Qian P.Y."/>
        </authorList>
    </citation>
    <scope>NUCLEOTIDE SEQUENCE</scope>
    <source>
        <strain evidence="2">R07B-5</strain>
    </source>
</reference>
<comment type="caution">
    <text evidence="2">The sequence shown here is derived from an EMBL/GenBank/DDBJ whole genome shotgun (WGS) entry which is preliminary data.</text>
</comment>
<dbReference type="InterPro" id="IPR056748">
    <property type="entry name" value="VPS13-like_C"/>
</dbReference>
<accession>A0AAD9KXY8</accession>
<dbReference type="Pfam" id="PF25037">
    <property type="entry name" value="VPS13_C"/>
    <property type="match status" value="1"/>
</dbReference>
<organism evidence="2 3">
    <name type="scientific">Ridgeia piscesae</name>
    <name type="common">Tubeworm</name>
    <dbReference type="NCBI Taxonomy" id="27915"/>
    <lineage>
        <taxon>Eukaryota</taxon>
        <taxon>Metazoa</taxon>
        <taxon>Spiralia</taxon>
        <taxon>Lophotrochozoa</taxon>
        <taxon>Annelida</taxon>
        <taxon>Polychaeta</taxon>
        <taxon>Sedentaria</taxon>
        <taxon>Canalipalpata</taxon>
        <taxon>Sabellida</taxon>
        <taxon>Siboglinidae</taxon>
        <taxon>Ridgeia</taxon>
    </lineage>
</organism>
<evidence type="ECO:0000313" key="2">
    <source>
        <dbReference type="EMBL" id="KAK2179372.1"/>
    </source>
</evidence>
<dbReference type="PANTHER" id="PTHR16166">
    <property type="entry name" value="VACUOLAR PROTEIN SORTING-ASSOCIATED PROTEIN VPS13"/>
    <property type="match status" value="1"/>
</dbReference>
<dbReference type="AlphaFoldDB" id="A0AAD9KXY8"/>
<dbReference type="InterPro" id="IPR026847">
    <property type="entry name" value="VPS13"/>
</dbReference>
<dbReference type="PANTHER" id="PTHR16166:SF146">
    <property type="entry name" value="VACUOLAR PROTEIN SORTING-ASSOCIATED PROTEIN 13A-LIKE ISOFORM X1"/>
    <property type="match status" value="1"/>
</dbReference>
<name>A0AAD9KXY8_RIDPI</name>
<keyword evidence="3" id="KW-1185">Reference proteome</keyword>
<feature type="domain" description="Intermembrane lipid transfer protein VPS13-like C-terminal" evidence="1">
    <location>
        <begin position="214"/>
        <end position="323"/>
    </location>
</feature>
<evidence type="ECO:0000259" key="1">
    <source>
        <dbReference type="Pfam" id="PF25037"/>
    </source>
</evidence>
<evidence type="ECO:0000313" key="3">
    <source>
        <dbReference type="Proteomes" id="UP001209878"/>
    </source>
</evidence>
<gene>
    <name evidence="2" type="ORF">NP493_494g04080</name>
</gene>
<dbReference type="EMBL" id="JAODUO010000494">
    <property type="protein sequence ID" value="KAK2179372.1"/>
    <property type="molecule type" value="Genomic_DNA"/>
</dbReference>
<dbReference type="Proteomes" id="UP001209878">
    <property type="component" value="Unassembled WGS sequence"/>
</dbReference>